<evidence type="ECO:0000256" key="5">
    <source>
        <dbReference type="PROSITE-ProRule" id="PRU00108"/>
    </source>
</evidence>
<organism evidence="8 9">
    <name type="scientific">Setaria digitata</name>
    <dbReference type="NCBI Taxonomy" id="48799"/>
    <lineage>
        <taxon>Eukaryota</taxon>
        <taxon>Metazoa</taxon>
        <taxon>Ecdysozoa</taxon>
        <taxon>Nematoda</taxon>
        <taxon>Chromadorea</taxon>
        <taxon>Rhabditida</taxon>
        <taxon>Spirurina</taxon>
        <taxon>Spiruromorpha</taxon>
        <taxon>Filarioidea</taxon>
        <taxon>Setariidae</taxon>
        <taxon>Setaria</taxon>
    </lineage>
</organism>
<evidence type="ECO:0000256" key="6">
    <source>
        <dbReference type="RuleBase" id="RU000682"/>
    </source>
</evidence>
<keyword evidence="3 5" id="KW-0371">Homeobox</keyword>
<keyword evidence="8" id="KW-1185">Reference proteome</keyword>
<evidence type="ECO:0000256" key="4">
    <source>
        <dbReference type="ARBA" id="ARBA00023242"/>
    </source>
</evidence>
<dbReference type="CDD" id="cd00086">
    <property type="entry name" value="homeodomain"/>
    <property type="match status" value="1"/>
</dbReference>
<evidence type="ECO:0000313" key="8">
    <source>
        <dbReference type="Proteomes" id="UP000887581"/>
    </source>
</evidence>
<dbReference type="PROSITE" id="PS50071">
    <property type="entry name" value="HOMEOBOX_2"/>
    <property type="match status" value="1"/>
</dbReference>
<keyword evidence="2 5" id="KW-0238">DNA-binding</keyword>
<protein>
    <submittedName>
        <fullName evidence="9">Homeobox domain-containing protein</fullName>
    </submittedName>
</protein>
<dbReference type="InterPro" id="IPR050649">
    <property type="entry name" value="Paired_Homeobox_TFs"/>
</dbReference>
<dbReference type="AlphaFoldDB" id="A0A915Q5V3"/>
<evidence type="ECO:0000256" key="3">
    <source>
        <dbReference type="ARBA" id="ARBA00023155"/>
    </source>
</evidence>
<dbReference type="PROSITE" id="PS00027">
    <property type="entry name" value="HOMEOBOX_1"/>
    <property type="match status" value="1"/>
</dbReference>
<dbReference type="InterPro" id="IPR009057">
    <property type="entry name" value="Homeodomain-like_sf"/>
</dbReference>
<dbReference type="SUPFAM" id="SSF46689">
    <property type="entry name" value="Homeodomain-like"/>
    <property type="match status" value="1"/>
</dbReference>
<dbReference type="Pfam" id="PF00046">
    <property type="entry name" value="Homeodomain"/>
    <property type="match status" value="1"/>
</dbReference>
<evidence type="ECO:0000259" key="7">
    <source>
        <dbReference type="PROSITE" id="PS50071"/>
    </source>
</evidence>
<dbReference type="SMART" id="SM00389">
    <property type="entry name" value="HOX"/>
    <property type="match status" value="1"/>
</dbReference>
<evidence type="ECO:0000256" key="1">
    <source>
        <dbReference type="ARBA" id="ARBA00004123"/>
    </source>
</evidence>
<dbReference type="InterPro" id="IPR001356">
    <property type="entry name" value="HD"/>
</dbReference>
<dbReference type="GO" id="GO:0000981">
    <property type="term" value="F:DNA-binding transcription factor activity, RNA polymerase II-specific"/>
    <property type="evidence" value="ECO:0007669"/>
    <property type="project" value="InterPro"/>
</dbReference>
<feature type="DNA-binding region" description="Homeobox" evidence="5">
    <location>
        <begin position="54"/>
        <end position="113"/>
    </location>
</feature>
<accession>A0A915Q5V3</accession>
<comment type="subcellular location">
    <subcellularLocation>
        <location evidence="1 5 6">Nucleus</location>
    </subcellularLocation>
</comment>
<dbReference type="WBParaSite" id="sdigi.contig65.g3426.t1">
    <property type="protein sequence ID" value="sdigi.contig65.g3426.t1"/>
    <property type="gene ID" value="sdigi.contig65.g3426"/>
</dbReference>
<dbReference type="Gene3D" id="1.10.10.60">
    <property type="entry name" value="Homeodomain-like"/>
    <property type="match status" value="1"/>
</dbReference>
<dbReference type="InterPro" id="IPR017970">
    <property type="entry name" value="Homeobox_CS"/>
</dbReference>
<proteinExistence type="predicted"/>
<feature type="domain" description="Homeobox" evidence="7">
    <location>
        <begin position="52"/>
        <end position="112"/>
    </location>
</feature>
<dbReference type="PANTHER" id="PTHR24329">
    <property type="entry name" value="HOMEOBOX PROTEIN ARISTALESS"/>
    <property type="match status" value="1"/>
</dbReference>
<evidence type="ECO:0000256" key="2">
    <source>
        <dbReference type="ARBA" id="ARBA00023125"/>
    </source>
</evidence>
<sequence length="160" mass="18766">MRVEPLQLTFFPHGLLSKTTTPITTTTTITTTTNCNDILRENYFLRDDAENRKPPRRRTSFTDEQLYQLENAFQKCQYPKLDVRMKLALETQLPETRIQIWFKNRRAKYRKKLRNIADPEIPPDAFVPKFNAVITWRPNGAFVFMTSSREAMAIGNYSSL</sequence>
<keyword evidence="4 5" id="KW-0539">Nucleus</keyword>
<dbReference type="GO" id="GO:0000977">
    <property type="term" value="F:RNA polymerase II transcription regulatory region sequence-specific DNA binding"/>
    <property type="evidence" value="ECO:0007669"/>
    <property type="project" value="TreeGrafter"/>
</dbReference>
<dbReference type="GO" id="GO:0005634">
    <property type="term" value="C:nucleus"/>
    <property type="evidence" value="ECO:0007669"/>
    <property type="project" value="UniProtKB-SubCell"/>
</dbReference>
<dbReference type="PANTHER" id="PTHR24329:SF543">
    <property type="entry name" value="FI01017P-RELATED"/>
    <property type="match status" value="1"/>
</dbReference>
<dbReference type="Proteomes" id="UP000887581">
    <property type="component" value="Unplaced"/>
</dbReference>
<evidence type="ECO:0000313" key="9">
    <source>
        <dbReference type="WBParaSite" id="sdigi.contig65.g3426.t1"/>
    </source>
</evidence>
<reference evidence="9" key="1">
    <citation type="submission" date="2022-11" db="UniProtKB">
        <authorList>
            <consortium name="WormBaseParasite"/>
        </authorList>
    </citation>
    <scope>IDENTIFICATION</scope>
</reference>
<name>A0A915Q5V3_9BILA</name>